<feature type="signal peptide" evidence="12">
    <location>
        <begin position="1"/>
        <end position="28"/>
    </location>
</feature>
<evidence type="ECO:0000256" key="7">
    <source>
        <dbReference type="ARBA" id="ARBA00023136"/>
    </source>
</evidence>
<comment type="caution">
    <text evidence="9">Lacks conserved residue(s) required for the propagation of feature annotation.</text>
</comment>
<dbReference type="InParanoid" id="A0A4W6DEF0"/>
<feature type="compositionally biased region" description="Low complexity" evidence="10">
    <location>
        <begin position="2312"/>
        <end position="2327"/>
    </location>
</feature>
<keyword evidence="2" id="KW-0813">Transport</keyword>
<keyword evidence="4 12" id="KW-0732">Signal</keyword>
<dbReference type="PROSITE" id="PS51914">
    <property type="entry name" value="MRH"/>
    <property type="match status" value="15"/>
</dbReference>
<feature type="domain" description="MRH" evidence="14">
    <location>
        <begin position="1019"/>
        <end position="1158"/>
    </location>
</feature>
<dbReference type="PANTHER" id="PTHR15071:SF17">
    <property type="entry name" value="CATION-INDEPENDENT MANNOSE-6-PHOSPHATE RECEPTOR"/>
    <property type="match status" value="1"/>
</dbReference>
<feature type="transmembrane region" description="Helical" evidence="11">
    <location>
        <begin position="2237"/>
        <end position="2258"/>
    </location>
</feature>
<feature type="domain" description="MRH" evidence="14">
    <location>
        <begin position="1738"/>
        <end position="1925"/>
    </location>
</feature>
<dbReference type="GO" id="GO:0005537">
    <property type="term" value="F:D-mannose binding"/>
    <property type="evidence" value="ECO:0007669"/>
    <property type="project" value="InterPro"/>
</dbReference>
<keyword evidence="6 11" id="KW-1133">Transmembrane helix</keyword>
<evidence type="ECO:0000256" key="6">
    <source>
        <dbReference type="ARBA" id="ARBA00022989"/>
    </source>
</evidence>
<name>A0A4W6DEF0_LATCA</name>
<dbReference type="STRING" id="8187.ENSLCAP00010023102"/>
<dbReference type="InterPro" id="IPR013806">
    <property type="entry name" value="Kringle-like"/>
</dbReference>
<dbReference type="InterPro" id="IPR000562">
    <property type="entry name" value="FN_type2_dom"/>
</dbReference>
<feature type="compositionally biased region" description="Low complexity" evidence="10">
    <location>
        <begin position="2413"/>
        <end position="2427"/>
    </location>
</feature>
<feature type="domain" description="MRH" evidence="14">
    <location>
        <begin position="295"/>
        <end position="442"/>
    </location>
</feature>
<evidence type="ECO:0000256" key="1">
    <source>
        <dbReference type="ARBA" id="ARBA00004308"/>
    </source>
</evidence>
<dbReference type="CDD" id="cd00062">
    <property type="entry name" value="FN2"/>
    <property type="match status" value="1"/>
</dbReference>
<feature type="domain" description="MRH" evidence="14">
    <location>
        <begin position="1928"/>
        <end position="2063"/>
    </location>
</feature>
<protein>
    <submittedName>
        <fullName evidence="15">Insulin-like growth factor 2 receptor</fullName>
    </submittedName>
</protein>
<feature type="compositionally biased region" description="Acidic residues" evidence="10">
    <location>
        <begin position="2345"/>
        <end position="2356"/>
    </location>
</feature>
<dbReference type="GeneTree" id="ENSGT00390000013943"/>
<evidence type="ECO:0000256" key="4">
    <source>
        <dbReference type="ARBA" id="ARBA00022729"/>
    </source>
</evidence>
<dbReference type="GO" id="GO:0038023">
    <property type="term" value="F:signaling receptor activity"/>
    <property type="evidence" value="ECO:0007669"/>
    <property type="project" value="InterPro"/>
</dbReference>
<dbReference type="GO" id="GO:0005886">
    <property type="term" value="C:plasma membrane"/>
    <property type="evidence" value="ECO:0007669"/>
    <property type="project" value="TreeGrafter"/>
</dbReference>
<dbReference type="InterPro" id="IPR036943">
    <property type="entry name" value="FN_type2_sf"/>
</dbReference>
<dbReference type="FunFam" id="2.70.130.10:FF:000013">
    <property type="entry name" value="Insulin-like growth factor 2 receptor"/>
    <property type="match status" value="1"/>
</dbReference>
<dbReference type="PROSITE" id="PS51092">
    <property type="entry name" value="FN2_2"/>
    <property type="match status" value="1"/>
</dbReference>
<keyword evidence="3 11" id="KW-0812">Transmembrane</keyword>
<keyword evidence="5" id="KW-0677">Repeat</keyword>
<dbReference type="InterPro" id="IPR044865">
    <property type="entry name" value="MRH_dom"/>
</dbReference>
<evidence type="ECO:0000256" key="10">
    <source>
        <dbReference type="SAM" id="MobiDB-lite"/>
    </source>
</evidence>
<dbReference type="GO" id="GO:0005520">
    <property type="term" value="F:insulin-like growth factor binding"/>
    <property type="evidence" value="ECO:0007669"/>
    <property type="project" value="TreeGrafter"/>
</dbReference>
<dbReference type="FunCoup" id="A0A4W6DEF0">
    <property type="interactions" value="787"/>
</dbReference>
<feature type="domain" description="MRH" evidence="14">
    <location>
        <begin position="723"/>
        <end position="874"/>
    </location>
</feature>
<dbReference type="FunFam" id="2.70.130.10:FF:000028">
    <property type="entry name" value="Mannose-6-phosphate/insulin-like growth factor II receptor"/>
    <property type="match status" value="1"/>
</dbReference>
<dbReference type="Gene3D" id="2.10.10.10">
    <property type="entry name" value="Fibronectin, type II, collagen-binding"/>
    <property type="match status" value="1"/>
</dbReference>
<feature type="disulfide bond" evidence="9">
    <location>
        <begin position="1840"/>
        <end position="1866"/>
    </location>
</feature>
<reference evidence="15" key="2">
    <citation type="submission" date="2025-08" db="UniProtKB">
        <authorList>
            <consortium name="Ensembl"/>
        </authorList>
    </citation>
    <scope>IDENTIFICATION</scope>
</reference>
<feature type="domain" description="MRH" evidence="14">
    <location>
        <begin position="444"/>
        <end position="578"/>
    </location>
</feature>
<dbReference type="PRINTS" id="PR00013">
    <property type="entry name" value="FNTYPEII"/>
</dbReference>
<keyword evidence="16" id="KW-1185">Reference proteome</keyword>
<feature type="domain" description="MRH" evidence="14">
    <location>
        <begin position="1587"/>
        <end position="1733"/>
    </location>
</feature>
<reference evidence="16" key="1">
    <citation type="submission" date="2015-09" db="EMBL/GenBank/DDBJ databases">
        <authorList>
            <person name="Sai Rama Sridatta P."/>
        </authorList>
    </citation>
    <scope>NUCLEOTIDE SEQUENCE [LARGE SCALE GENOMIC DNA]</scope>
</reference>
<reference evidence="15" key="3">
    <citation type="submission" date="2025-09" db="UniProtKB">
        <authorList>
            <consortium name="Ensembl"/>
        </authorList>
    </citation>
    <scope>IDENTIFICATION</scope>
</reference>
<comment type="subcellular location">
    <subcellularLocation>
        <location evidence="1">Endomembrane system</location>
    </subcellularLocation>
</comment>
<keyword evidence="7 11" id="KW-0472">Membrane</keyword>
<dbReference type="FunFam" id="2.70.130.10:FF:000016">
    <property type="entry name" value="Insulin-like growth factor 2 receptor"/>
    <property type="match status" value="1"/>
</dbReference>
<evidence type="ECO:0000256" key="3">
    <source>
        <dbReference type="ARBA" id="ARBA00022692"/>
    </source>
</evidence>
<dbReference type="GO" id="GO:0005802">
    <property type="term" value="C:trans-Golgi network"/>
    <property type="evidence" value="ECO:0007669"/>
    <property type="project" value="TreeGrafter"/>
</dbReference>
<sequence length="2568" mass="281093">VGQKQIRKSLSSLLHLFYLLCCSYKWKAVDRDNKVSYTLKLCESSPPTACGPGTAVCAQTLGTDTKKSVGEYRFTPRGSEQRLSGLVLDYNSTEKCPGSDNNIQTSISFQCGKTMGTPEFVAVSQCVHYFEWRTYTACKKDKFKPHKEVPCYVFDSDGKKHDLTPLIKVSDGYLVDDGDDNVDFYINICRSLSLNKSCPEGSAACLVTSQGSFNMGSPTGPLELVDSDRLQYALSPGSSRPEMCKDHDPAVTITFTCPSSRHSGSTPKMTAESNCRYEVVWVTEYACHRDYLESHTCKLTSDQHDISIDLTPLTSTDHPYYAHSDPSDGADSYVYYLNVCGHILNGECGNDEVVSSCQVKKNGDVKKVAGRNQNQTLRYSDGDLTLIYPDGDKCSSGFQRMTIINFECNKNASNGGRGNPVFAGETDCTYYFDWETLNNLPPLCLCAASGSDGNWEAVDANSPKPDSRFYLNVCHKVIQTGGAAGCPVNASICAVDKNHGAISLGSFLSSPQKTKIGNDIRLVYTDGNFCVHKKTRIRTVLTLKCKPGDLESAPVLRGVSSDGCVYELEWYTAAACVLSKTQGDNCKVEDRQAGFSFDLSPLSKNGGFYNLTSGNYDYYINVCGPVKVPSSNCPEKAGACQVEKSSWSLGEANSRLSYYDGLIQLTYSNGSQYNNKEHTLRSTLISFLCDPEAGAGNPEFQVEDSYTYNFRWYTSYACPERPHECLVTDPKTLLQYDLSSLSRSSTNSNWQAMDLSDPLNLKKYYINICRPISAVPGCDRHASVCQMKYVTQQGSSKEVVSVSNMGISKRGPIIEGRDRLLLEFTDGSVCMSDGQKLSYTTRIHLVCSRGTVVSEQTSNCTANFMWETRAACAISTTKNNSCAVVDPNTGLELNLQLLASKTGYKTHANGKDFLVNICSDVAECGQGMAGCELEDSHPSSPVGVEKTLQYSTDGLLKLTYKGPLDDPTDTFTINFVCDPNSHPGSLKLVREDLSSLPSHVVHDVLFEFSTALACIPAPVDCQFSDSQGNKYDLSHLIRDSSDSPWIAIETDRVKSRTFFINVCKPLPPLQDCPVGPLGACGVIDGKHYNLGYIQSTPQVAEGGSISIMYQNGDPCGPTSRYSTRIILECDDNPGSPMFDREDGCEYVFIWRTSEACPIRKTQGDNCRVRDPKTGYEFDLSSLKGRDYPVRNDKYIYHLSVCGGLQRDVCSGKDTGGESVSSCQVDGGSHKIAGMANQVLSYVGDQLILNYTNGDTCHKIYTRSTEIFFSCHPDRHPVKFIKETPDCTYMFSWPTALACVPVKTTSCSYQGHSYDLSTLAMDSRNWEVEPSTVDTTKRFYINVCRSLVQQEGLWKCPSSAASCVKVGDEYISLGQVESGPTWDGNVLKLQYTSGQACPDGRRNRSSIIRFKCDKDRVDSRPTLISALEDCVYTFLWLTAAACPLNSTQHDNCRVTNPATGHLFDLNALTKDGGYTVYHHQDHRKMFRMNICGSITNSGCGPDTGTTAVSGGQVNKQLSYKDHVVELTYEGGSPCAANPNLKHKTIIQFICRPPNMASAPPEPVLVDSDAETCTHFFSFHTPLVCEQPVKCSVQNGSALIDLTPLIHVNGYYTATDEAVDQSDGSPDFYINICLPLNPIPGVTCPAGAAVCMDPDSGPPVDIGRTTSGPEINSETGEVSITYHSSTKCAADPEQNYTSTIIFTCQRGLELGSPQMLRLQECVYLFEWATPIVCSDATNTSDCHLTDSQLQFTFDLSALSVFVRQVQGPSSVYHINVCSSVADPACKQSAVCQVSGSGSDKLASSFGISRAMTMDFKHEEQAVLMQYGGGDPCPPVTNEGEVCVFPFVHLKKSYTQCTNEGMTDGRKWCATTANYDTDRKWGFSSGKRQSSILFTCDQSAGHGSPQLLSETAGCSATFQWKTNAVCPPRKMECKLVSQHQTFDLRTLSSLTEPWKFSHKGDSYFINLCQGIHGGLTGCPEGATVCRRSAAGQTQTLGRVYTQKMSYNGKIHVSYSAGDDVCGNGVKAKTVFELSCGSTVGHPVLIRVDQASCEFVIGWETRSACAVKQREVEMVNGTIKVPDTGASLSLGELYFSHHQASGDIRPNGDRYIYHIQLSGITNDSLPSCLGANICQVKLNAPYRRKIGSSSKAKYYVKGGNLDVMVPSESKCGREKTNMVSSTIMFHCNPSAGIGIPEFMLETDGCQYLFVWHTNAVCGLTTVDTQSFDGSDAPALSRRSQALGVVLSLLLVGVSVCLLGLLLHKRERRELVIQKVAGCCRRGNQVSYKYSKVNMDEDAGEEEMEWLMEELEAPLTSSSSSSHRGRSNHSNGHITTKPVNTDGLRSFTLDEQDDDDSEDEVLSVPGVKVVKSSGLSRHSTAHRSAFLQVSVTRCSRVLARGSKHFSKHIFNSRRRATRTSSASSTTRTGRGRAANLAPRALITVTTRQPTGNGTRTTVTRTSSGCDVTSSLPRPTHLPSYLNSSLSVNVSTIATTTVKYQQHIGSRNLSSVLGIFFFFFFFGLHLYSDSLQSTVYRLSMLAHGYLLIADYLKCSSGHSDLRSIFSYFLFIILI</sequence>
<feature type="domain" description="MRH" evidence="14">
    <location>
        <begin position="880"/>
        <end position="1016"/>
    </location>
</feature>
<feature type="domain" description="MRH" evidence="14">
    <location>
        <begin position="1164"/>
        <end position="1300"/>
    </location>
</feature>
<dbReference type="FunFam" id="2.70.130.10:FF:000005">
    <property type="entry name" value="Insulin-like growth factor 2 receptor"/>
    <property type="match status" value="1"/>
</dbReference>
<feature type="domain" description="MRH" evidence="14">
    <location>
        <begin position="2082"/>
        <end position="2215"/>
    </location>
</feature>
<evidence type="ECO:0000313" key="16">
    <source>
        <dbReference type="Proteomes" id="UP000314980"/>
    </source>
</evidence>
<feature type="compositionally biased region" description="Low complexity" evidence="10">
    <location>
        <begin position="2445"/>
        <end position="2459"/>
    </location>
</feature>
<feature type="region of interest" description="Disordered" evidence="10">
    <location>
        <begin position="2406"/>
        <end position="2427"/>
    </location>
</feature>
<evidence type="ECO:0000256" key="2">
    <source>
        <dbReference type="ARBA" id="ARBA00022448"/>
    </source>
</evidence>
<dbReference type="FunFam" id="2.70.130.10:FF:000004">
    <property type="entry name" value="Insulin-like growth factor 2 receptor"/>
    <property type="match status" value="1"/>
</dbReference>
<dbReference type="GO" id="GO:0005770">
    <property type="term" value="C:late endosome"/>
    <property type="evidence" value="ECO:0007669"/>
    <property type="project" value="TreeGrafter"/>
</dbReference>
<dbReference type="GO" id="GO:0007041">
    <property type="term" value="P:lysosomal transport"/>
    <property type="evidence" value="ECO:0007669"/>
    <property type="project" value="InterPro"/>
</dbReference>
<dbReference type="Ensembl" id="ENSLCAT00010023617.1">
    <property type="protein sequence ID" value="ENSLCAP00010023102.1"/>
    <property type="gene ID" value="ENSLCAG00010010132.1"/>
</dbReference>
<dbReference type="PANTHER" id="PTHR15071">
    <property type="entry name" value="MANNOSE-6-PHOSPHATE RECEPTOR FAMILY MEMBER"/>
    <property type="match status" value="1"/>
</dbReference>
<feature type="domain" description="MRH" evidence="14">
    <location>
        <begin position="149"/>
        <end position="289"/>
    </location>
</feature>
<dbReference type="InterPro" id="IPR000479">
    <property type="entry name" value="CIMR_rpt"/>
</dbReference>
<feature type="region of interest" description="Disordered" evidence="10">
    <location>
        <begin position="2442"/>
        <end position="2465"/>
    </location>
</feature>
<feature type="domain" description="MRH" evidence="14">
    <location>
        <begin position="20"/>
        <end position="140"/>
    </location>
</feature>
<dbReference type="SUPFAM" id="SSF50911">
    <property type="entry name" value="Mannose 6-phosphate receptor domain"/>
    <property type="match status" value="15"/>
</dbReference>
<feature type="domain" description="Fibronectin type-II" evidence="13">
    <location>
        <begin position="1835"/>
        <end position="1883"/>
    </location>
</feature>
<dbReference type="SMART" id="SM01404">
    <property type="entry name" value="CIMR"/>
    <property type="match status" value="14"/>
</dbReference>
<dbReference type="Pfam" id="PF00040">
    <property type="entry name" value="fn2"/>
    <property type="match status" value="1"/>
</dbReference>
<dbReference type="Pfam" id="PF00878">
    <property type="entry name" value="CIMR"/>
    <property type="match status" value="14"/>
</dbReference>
<evidence type="ECO:0000256" key="8">
    <source>
        <dbReference type="ARBA" id="ARBA00023157"/>
    </source>
</evidence>
<dbReference type="FunFam" id="2.70.130.10:FF:000006">
    <property type="entry name" value="Insulin-like growth factor 2 receptor"/>
    <property type="match status" value="1"/>
</dbReference>
<dbReference type="SMART" id="SM00059">
    <property type="entry name" value="FN2"/>
    <property type="match status" value="1"/>
</dbReference>
<evidence type="ECO:0000259" key="14">
    <source>
        <dbReference type="PROSITE" id="PS51914"/>
    </source>
</evidence>
<evidence type="ECO:0000256" key="9">
    <source>
        <dbReference type="PROSITE-ProRule" id="PRU00479"/>
    </source>
</evidence>
<dbReference type="Proteomes" id="UP000314980">
    <property type="component" value="Unassembled WGS sequence"/>
</dbReference>
<evidence type="ECO:0000256" key="11">
    <source>
        <dbReference type="SAM" id="Phobius"/>
    </source>
</evidence>
<dbReference type="FunFam" id="2.70.130.10:FF:000011">
    <property type="entry name" value="Insulin-like growth factor 2 receptor"/>
    <property type="match status" value="1"/>
</dbReference>
<dbReference type="SUPFAM" id="SSF57440">
    <property type="entry name" value="Kringle-like"/>
    <property type="match status" value="1"/>
</dbReference>
<feature type="chain" id="PRO_5021457865" evidence="12">
    <location>
        <begin position="29"/>
        <end position="2568"/>
    </location>
</feature>
<evidence type="ECO:0000313" key="15">
    <source>
        <dbReference type="Ensembl" id="ENSLCAP00010023102.1"/>
    </source>
</evidence>
<feature type="domain" description="MRH" evidence="14">
    <location>
        <begin position="584"/>
        <end position="720"/>
    </location>
</feature>
<feature type="domain" description="MRH" evidence="14">
    <location>
        <begin position="1304"/>
        <end position="1443"/>
    </location>
</feature>
<proteinExistence type="predicted"/>
<accession>A0A4W6DEF0</accession>
<dbReference type="InterPro" id="IPR009011">
    <property type="entry name" value="Man6P_isomerase_rcpt-bd_dom_sf"/>
</dbReference>
<keyword evidence="8 9" id="KW-1015">Disulfide bond</keyword>
<evidence type="ECO:0000256" key="5">
    <source>
        <dbReference type="ARBA" id="ARBA00022737"/>
    </source>
</evidence>
<gene>
    <name evidence="15" type="primary">IGF2R</name>
</gene>
<organism evidence="15 16">
    <name type="scientific">Lates calcarifer</name>
    <name type="common">Barramundi</name>
    <name type="synonym">Holocentrus calcarifer</name>
    <dbReference type="NCBI Taxonomy" id="8187"/>
    <lineage>
        <taxon>Eukaryota</taxon>
        <taxon>Metazoa</taxon>
        <taxon>Chordata</taxon>
        <taxon>Craniata</taxon>
        <taxon>Vertebrata</taxon>
        <taxon>Euteleostomi</taxon>
        <taxon>Actinopterygii</taxon>
        <taxon>Neopterygii</taxon>
        <taxon>Teleostei</taxon>
        <taxon>Neoteleostei</taxon>
        <taxon>Acanthomorphata</taxon>
        <taxon>Carangaria</taxon>
        <taxon>Carangaria incertae sedis</taxon>
        <taxon>Centropomidae</taxon>
        <taxon>Lates</taxon>
    </lineage>
</organism>
<feature type="transmembrane region" description="Helical" evidence="11">
    <location>
        <begin position="2503"/>
        <end position="2522"/>
    </location>
</feature>
<evidence type="ECO:0000259" key="13">
    <source>
        <dbReference type="PROSITE" id="PS51092"/>
    </source>
</evidence>
<dbReference type="Gene3D" id="2.70.130.10">
    <property type="entry name" value="Mannose-6-phosphate receptor binding domain"/>
    <property type="match status" value="15"/>
</dbReference>
<feature type="region of interest" description="Disordered" evidence="10">
    <location>
        <begin position="2310"/>
        <end position="2357"/>
    </location>
</feature>
<evidence type="ECO:0000256" key="12">
    <source>
        <dbReference type="SAM" id="SignalP"/>
    </source>
</evidence>
<feature type="domain" description="MRH" evidence="14">
    <location>
        <begin position="1449"/>
        <end position="1585"/>
    </location>
</feature>